<sequence>MEQQVGSRIIQTFHHFLEYYQESNLACGMIIARADLNAKELEKLKTHMERLEPEVGVQFSHDQTEGLVGILLDNRTIGYSHFYSLYVKDFLEENGYLSGSILVGSFPESSPYAEQMLFDMVSEIISENGPQGEIRVFKKENKKKQDSILIVDSDEKVLELVTSYFTHKGYTVHTATDGKEGVAQYEKHHPSLVITEINLSALGGYQFIHHIQHVEAIKAAPIMVLTNKQLEEDVKRTFEYGVSDYITKPFSLMELESRMVQLLQAVHS</sequence>
<protein>
    <submittedName>
        <fullName evidence="4">Response regulator</fullName>
    </submittedName>
</protein>
<dbReference type="RefSeq" id="WP_052115006.1">
    <property type="nucleotide sequence ID" value="NZ_AVBG01000007.1"/>
</dbReference>
<evidence type="ECO:0000256" key="1">
    <source>
        <dbReference type="ARBA" id="ARBA00022553"/>
    </source>
</evidence>
<dbReference type="Gene3D" id="3.40.50.2300">
    <property type="match status" value="1"/>
</dbReference>
<keyword evidence="5" id="KW-1185">Reference proteome</keyword>
<comment type="caution">
    <text evidence="4">The sequence shown here is derived from an EMBL/GenBank/DDBJ whole genome shotgun (WGS) entry which is preliminary data.</text>
</comment>
<reference evidence="4 5" key="1">
    <citation type="submission" date="2013-08" db="EMBL/GenBank/DDBJ databases">
        <title>Genome of Pontibacillus chungwhensis.</title>
        <authorList>
            <person name="Wang Q."/>
            <person name="Wang G."/>
        </authorList>
    </citation>
    <scope>NUCLEOTIDE SEQUENCE [LARGE SCALE GENOMIC DNA]</scope>
    <source>
        <strain evidence="4 5">BH030062</strain>
    </source>
</reference>
<dbReference type="SUPFAM" id="SSF52172">
    <property type="entry name" value="CheY-like"/>
    <property type="match status" value="1"/>
</dbReference>
<dbReference type="Proteomes" id="UP000030153">
    <property type="component" value="Unassembled WGS sequence"/>
</dbReference>
<dbReference type="EMBL" id="AVBG01000007">
    <property type="protein sequence ID" value="KGP91184.1"/>
    <property type="molecule type" value="Genomic_DNA"/>
</dbReference>
<dbReference type="Pfam" id="PF00072">
    <property type="entry name" value="Response_reg"/>
    <property type="match status" value="1"/>
</dbReference>
<evidence type="ECO:0000259" key="3">
    <source>
        <dbReference type="PROSITE" id="PS50110"/>
    </source>
</evidence>
<dbReference type="PANTHER" id="PTHR44591:SF3">
    <property type="entry name" value="RESPONSE REGULATORY DOMAIN-CONTAINING PROTEIN"/>
    <property type="match status" value="1"/>
</dbReference>
<evidence type="ECO:0000256" key="2">
    <source>
        <dbReference type="PROSITE-ProRule" id="PRU00169"/>
    </source>
</evidence>
<feature type="domain" description="Response regulatory" evidence="3">
    <location>
        <begin position="147"/>
        <end position="263"/>
    </location>
</feature>
<dbReference type="PROSITE" id="PS50110">
    <property type="entry name" value="RESPONSE_REGULATORY"/>
    <property type="match status" value="1"/>
</dbReference>
<dbReference type="InterPro" id="IPR001789">
    <property type="entry name" value="Sig_transdc_resp-reg_receiver"/>
</dbReference>
<dbReference type="InterPro" id="IPR011006">
    <property type="entry name" value="CheY-like_superfamily"/>
</dbReference>
<dbReference type="STRING" id="1385513.N780_08095"/>
<keyword evidence="1" id="KW-0597">Phosphoprotein</keyword>
<dbReference type="eggNOG" id="COG0745">
    <property type="taxonomic scope" value="Bacteria"/>
</dbReference>
<dbReference type="PANTHER" id="PTHR44591">
    <property type="entry name" value="STRESS RESPONSE REGULATOR PROTEIN 1"/>
    <property type="match status" value="1"/>
</dbReference>
<comment type="caution">
    <text evidence="2">Lacks conserved residue(s) required for the propagation of feature annotation.</text>
</comment>
<gene>
    <name evidence="4" type="ORF">N780_08095</name>
</gene>
<evidence type="ECO:0000313" key="5">
    <source>
        <dbReference type="Proteomes" id="UP000030153"/>
    </source>
</evidence>
<dbReference type="AlphaFoldDB" id="A0A0A2UTD3"/>
<accession>A0A0A2UTD3</accession>
<dbReference type="OrthoDB" id="2690598at2"/>
<organism evidence="4 5">
    <name type="scientific">Pontibacillus chungwhensis BH030062</name>
    <dbReference type="NCBI Taxonomy" id="1385513"/>
    <lineage>
        <taxon>Bacteria</taxon>
        <taxon>Bacillati</taxon>
        <taxon>Bacillota</taxon>
        <taxon>Bacilli</taxon>
        <taxon>Bacillales</taxon>
        <taxon>Bacillaceae</taxon>
        <taxon>Pontibacillus</taxon>
    </lineage>
</organism>
<dbReference type="CDD" id="cd17574">
    <property type="entry name" value="REC_OmpR"/>
    <property type="match status" value="1"/>
</dbReference>
<dbReference type="GO" id="GO:0000160">
    <property type="term" value="P:phosphorelay signal transduction system"/>
    <property type="evidence" value="ECO:0007669"/>
    <property type="project" value="InterPro"/>
</dbReference>
<dbReference type="InterPro" id="IPR050595">
    <property type="entry name" value="Bact_response_regulator"/>
</dbReference>
<name>A0A0A2UTD3_9BACI</name>
<proteinExistence type="predicted"/>
<dbReference type="SMART" id="SM00448">
    <property type="entry name" value="REC"/>
    <property type="match status" value="1"/>
</dbReference>
<evidence type="ECO:0000313" key="4">
    <source>
        <dbReference type="EMBL" id="KGP91184.1"/>
    </source>
</evidence>